<evidence type="ECO:0000313" key="9">
    <source>
        <dbReference type="Proteomes" id="UP001564626"/>
    </source>
</evidence>
<keyword evidence="3" id="KW-0479">Metal-binding</keyword>
<dbReference type="RefSeq" id="WP_345364479.1">
    <property type="nucleotide sequence ID" value="NZ_BAABII010000012.1"/>
</dbReference>
<dbReference type="InterPro" id="IPR003819">
    <property type="entry name" value="TauD/TfdA-like"/>
</dbReference>
<dbReference type="Proteomes" id="UP001564626">
    <property type="component" value="Unassembled WGS sequence"/>
</dbReference>
<dbReference type="Gene3D" id="3.60.130.10">
    <property type="entry name" value="Clavaminate synthase-like"/>
    <property type="match status" value="1"/>
</dbReference>
<dbReference type="PANTHER" id="PTHR10696">
    <property type="entry name" value="GAMMA-BUTYROBETAINE HYDROXYLASE-RELATED"/>
    <property type="match status" value="1"/>
</dbReference>
<accession>A0ABV4CGC7</accession>
<keyword evidence="5" id="KW-0560">Oxidoreductase</keyword>
<reference evidence="8 9" key="1">
    <citation type="submission" date="2024-08" db="EMBL/GenBank/DDBJ databases">
        <title>Genome mining of Saccharopolyspora cebuensis PGLac3 from Nigerian medicinal plant.</title>
        <authorList>
            <person name="Ezeobiora C.E."/>
            <person name="Igbokwe N.H."/>
            <person name="Amin D.H."/>
            <person name="Mendie U.E."/>
        </authorList>
    </citation>
    <scope>NUCLEOTIDE SEQUENCE [LARGE SCALE GENOMIC DNA]</scope>
    <source>
        <strain evidence="8 9">PGLac3</strain>
    </source>
</reference>
<dbReference type="Pfam" id="PF02668">
    <property type="entry name" value="TauD"/>
    <property type="match status" value="1"/>
</dbReference>
<dbReference type="EMBL" id="JBGEHV010000018">
    <property type="protein sequence ID" value="MEY8040141.1"/>
    <property type="molecule type" value="Genomic_DNA"/>
</dbReference>
<proteinExistence type="inferred from homology"/>
<comment type="similarity">
    <text evidence="2">Belongs to the gamma-BBH/TMLD family.</text>
</comment>
<keyword evidence="9" id="KW-1185">Reference proteome</keyword>
<keyword evidence="6" id="KW-0408">Iron</keyword>
<keyword evidence="4 8" id="KW-0223">Dioxygenase</keyword>
<evidence type="ECO:0000256" key="4">
    <source>
        <dbReference type="ARBA" id="ARBA00022964"/>
    </source>
</evidence>
<evidence type="ECO:0000259" key="7">
    <source>
        <dbReference type="Pfam" id="PF02668"/>
    </source>
</evidence>
<comment type="caution">
    <text evidence="8">The sequence shown here is derived from an EMBL/GenBank/DDBJ whole genome shotgun (WGS) entry which is preliminary data.</text>
</comment>
<name>A0ABV4CGC7_9PSEU</name>
<organism evidence="8 9">
    <name type="scientific">Saccharopolyspora cebuensis</name>
    <dbReference type="NCBI Taxonomy" id="418759"/>
    <lineage>
        <taxon>Bacteria</taxon>
        <taxon>Bacillati</taxon>
        <taxon>Actinomycetota</taxon>
        <taxon>Actinomycetes</taxon>
        <taxon>Pseudonocardiales</taxon>
        <taxon>Pseudonocardiaceae</taxon>
        <taxon>Saccharopolyspora</taxon>
    </lineage>
</organism>
<evidence type="ECO:0000256" key="6">
    <source>
        <dbReference type="ARBA" id="ARBA00023004"/>
    </source>
</evidence>
<evidence type="ECO:0000256" key="2">
    <source>
        <dbReference type="ARBA" id="ARBA00008654"/>
    </source>
</evidence>
<evidence type="ECO:0000256" key="5">
    <source>
        <dbReference type="ARBA" id="ARBA00023002"/>
    </source>
</evidence>
<dbReference type="InterPro" id="IPR042098">
    <property type="entry name" value="TauD-like_sf"/>
</dbReference>
<dbReference type="GO" id="GO:0051213">
    <property type="term" value="F:dioxygenase activity"/>
    <property type="evidence" value="ECO:0007669"/>
    <property type="project" value="UniProtKB-KW"/>
</dbReference>
<evidence type="ECO:0000313" key="8">
    <source>
        <dbReference type="EMBL" id="MEY8040141.1"/>
    </source>
</evidence>
<evidence type="ECO:0000256" key="1">
    <source>
        <dbReference type="ARBA" id="ARBA00001954"/>
    </source>
</evidence>
<dbReference type="InterPro" id="IPR050411">
    <property type="entry name" value="AlphaKG_dependent_hydroxylases"/>
</dbReference>
<feature type="domain" description="TauD/TfdA-like" evidence="7">
    <location>
        <begin position="41"/>
        <end position="246"/>
    </location>
</feature>
<dbReference type="PANTHER" id="PTHR10696:SF25">
    <property type="entry name" value="OXIDOREDUCTASE AIM17-RELATED"/>
    <property type="match status" value="1"/>
</dbReference>
<comment type="cofactor">
    <cofactor evidence="1">
        <name>Fe(2+)</name>
        <dbReference type="ChEBI" id="CHEBI:29033"/>
    </cofactor>
</comment>
<protein>
    <submittedName>
        <fullName evidence="8">TauD/TfdA family dioxygenase</fullName>
    </submittedName>
</protein>
<sequence>MSWKHRPTSRRYRNASCHSRNRPTHVRCRHCCRAGELVVKLVEDGIVLVDGIHDQGDLLDLARSLGVVTPHRDSDGDGVTTIATIGALGQRSGFAGFSTDALNPHTDRSGIPCPPTLLLMACRQPATVGGECVLIDGRAVHRDLARFEPQALHALTTPRSALFGGAGYLGSLFEPTTDGLVAVRVRFDDLAQFSPDVTRWLPALRDAIDRHTITVNLSAGQGYVLNNRRWLHGRRAFTGQRKMYRVNAEPRDYLAIPAGFRPVAVGEAAS</sequence>
<dbReference type="SUPFAM" id="SSF51197">
    <property type="entry name" value="Clavaminate synthase-like"/>
    <property type="match status" value="1"/>
</dbReference>
<gene>
    <name evidence="8" type="ORF">AB8O55_12115</name>
</gene>
<evidence type="ECO:0000256" key="3">
    <source>
        <dbReference type="ARBA" id="ARBA00022723"/>
    </source>
</evidence>